<proteinExistence type="predicted"/>
<dbReference type="AlphaFoldDB" id="A0A1H4GLV3"/>
<dbReference type="Pfam" id="PF12728">
    <property type="entry name" value="HTH_17"/>
    <property type="match status" value="1"/>
</dbReference>
<evidence type="ECO:0000313" key="3">
    <source>
        <dbReference type="Proteomes" id="UP000199656"/>
    </source>
</evidence>
<dbReference type="GO" id="GO:0003677">
    <property type="term" value="F:DNA binding"/>
    <property type="evidence" value="ECO:0007669"/>
    <property type="project" value="InterPro"/>
</dbReference>
<evidence type="ECO:0000313" key="2">
    <source>
        <dbReference type="EMBL" id="SEB09980.1"/>
    </source>
</evidence>
<name>A0A1H4GLV3_9BACT</name>
<dbReference type="Proteomes" id="UP000199656">
    <property type="component" value="Unassembled WGS sequence"/>
</dbReference>
<dbReference type="InterPro" id="IPR038148">
    <property type="entry name" value="Tn1545/Tn916_Xis"/>
</dbReference>
<protein>
    <submittedName>
        <fullName evidence="2">DNA binding domain-containing protein, excisionase family</fullName>
    </submittedName>
</protein>
<evidence type="ECO:0000259" key="1">
    <source>
        <dbReference type="Pfam" id="PF12728"/>
    </source>
</evidence>
<gene>
    <name evidence="2" type="ORF">SAMN05660909_05441</name>
</gene>
<dbReference type="STRING" id="408074.SAMN05660909_05441"/>
<dbReference type="OrthoDB" id="1003442at2"/>
<sequence length="130" mass="14976">MDKYRHMASNIEITKKCLYCGKEYTAKTLTTRYCGHTCNSRHYKQLKREEKLNNFKEAQAKPEQQPQQSFDIALQQKEFLSIDEAAKLIGASRRTIHRLISGNKLQVGKVGSRTIITRKAIDNLFNTQAV</sequence>
<keyword evidence="3" id="KW-1185">Reference proteome</keyword>
<accession>A0A1H4GLV3</accession>
<organism evidence="2 3">
    <name type="scientific">Chitinophaga terrae</name>
    <name type="common">ex Kim and Jung 2007</name>
    <dbReference type="NCBI Taxonomy" id="408074"/>
    <lineage>
        <taxon>Bacteria</taxon>
        <taxon>Pseudomonadati</taxon>
        <taxon>Bacteroidota</taxon>
        <taxon>Chitinophagia</taxon>
        <taxon>Chitinophagales</taxon>
        <taxon>Chitinophagaceae</taxon>
        <taxon>Chitinophaga</taxon>
    </lineage>
</organism>
<feature type="domain" description="Helix-turn-helix" evidence="1">
    <location>
        <begin position="79"/>
        <end position="128"/>
    </location>
</feature>
<dbReference type="Gene3D" id="3.90.105.50">
    <property type="match status" value="1"/>
</dbReference>
<dbReference type="InterPro" id="IPR010093">
    <property type="entry name" value="SinI_DNA-bd"/>
</dbReference>
<reference evidence="3" key="1">
    <citation type="submission" date="2016-10" db="EMBL/GenBank/DDBJ databases">
        <authorList>
            <person name="Varghese N."/>
            <person name="Submissions S."/>
        </authorList>
    </citation>
    <scope>NUCLEOTIDE SEQUENCE [LARGE SCALE GENOMIC DNA]</scope>
    <source>
        <strain evidence="3">DSM 23920</strain>
    </source>
</reference>
<dbReference type="InterPro" id="IPR041657">
    <property type="entry name" value="HTH_17"/>
</dbReference>
<dbReference type="NCBIfam" id="TIGR01764">
    <property type="entry name" value="excise"/>
    <property type="match status" value="1"/>
</dbReference>
<dbReference type="EMBL" id="FNRL01000043">
    <property type="protein sequence ID" value="SEB09980.1"/>
    <property type="molecule type" value="Genomic_DNA"/>
</dbReference>